<dbReference type="InterPro" id="IPR050498">
    <property type="entry name" value="Ycf3"/>
</dbReference>
<dbReference type="SMART" id="SM00028">
    <property type="entry name" value="TPR"/>
    <property type="match status" value="5"/>
</dbReference>
<dbReference type="SUPFAM" id="SSF48452">
    <property type="entry name" value="TPR-like"/>
    <property type="match status" value="2"/>
</dbReference>
<dbReference type="InterPro" id="IPR011990">
    <property type="entry name" value="TPR-like_helical_dom_sf"/>
</dbReference>
<dbReference type="AlphaFoldDB" id="A0A918KX25"/>
<keyword evidence="1" id="KW-0677">Repeat</keyword>
<keyword evidence="4" id="KW-1185">Reference proteome</keyword>
<accession>A0A918KX25</accession>
<dbReference type="PANTHER" id="PTHR44858">
    <property type="entry name" value="TETRATRICOPEPTIDE REPEAT PROTEIN 6"/>
    <property type="match status" value="1"/>
</dbReference>
<evidence type="ECO:0000313" key="3">
    <source>
        <dbReference type="EMBL" id="GGR38466.1"/>
    </source>
</evidence>
<comment type="caution">
    <text evidence="3">The sequence shown here is derived from an EMBL/GenBank/DDBJ whole genome shotgun (WGS) entry which is preliminary data.</text>
</comment>
<dbReference type="Pfam" id="PF13424">
    <property type="entry name" value="TPR_12"/>
    <property type="match status" value="1"/>
</dbReference>
<sequence length="576" mass="62870">MLSLAGQHSAAVAVYDQSVSPNTQLSGQTIGRLVFSLSELALPDRAIALASAFLQTARSETWDTAVILNALGVLYNGTGRYTLAEATFSRIIALLETTFGGRRVFVALRNRAITRKWQGRFHDAQADARQALELAAEAGDALMMAGAHTLLGEIAFEWGQYAEAEEHYLASCEGLEHLDDSQHSAEAHGRLSELYVAWELPRNRMLALKHAHLALGQLRSQGSPTFLTNGLFWAAQAEARTGRPERALAYADEACAIADQSPSLAHTQNACWARGAALKALGRYEEAHAAFGEAAAAARQLGHLVEVQKLGLETDWFAADIPSVRTRIAWFEARGLRDGIQQAYRLFPELSPAPVAPARLAHIHLKALGPLLLRYSSEEHPVRGAKCQELLLLLLEHRMVGAPEVPLLFLLETLYPHVAERSAEALLRQLVFQTRGRLGQDLIVTTPGGYALGDVDSDAEAFLSSGATELWRGSYRATAPREGDGTVTEALYRALAARLEPLVAQQPTEAARIGRLLLEADPYDTESLRLTLTALRAEGHHKNLSRLYAVSRARFLEVGEHLPATWQAFLEQASPA</sequence>
<organism evidence="3 4">
    <name type="scientific">Deinococcus ruber</name>
    <dbReference type="NCBI Taxonomy" id="1848197"/>
    <lineage>
        <taxon>Bacteria</taxon>
        <taxon>Thermotogati</taxon>
        <taxon>Deinococcota</taxon>
        <taxon>Deinococci</taxon>
        <taxon>Deinococcales</taxon>
        <taxon>Deinococcaceae</taxon>
        <taxon>Deinococcus</taxon>
    </lineage>
</organism>
<dbReference type="Gene3D" id="1.25.40.10">
    <property type="entry name" value="Tetratricopeptide repeat domain"/>
    <property type="match status" value="2"/>
</dbReference>
<proteinExistence type="predicted"/>
<protein>
    <recommendedName>
        <fullName evidence="5">MalT-like TPR region domain-containing protein</fullName>
    </recommendedName>
</protein>
<dbReference type="PANTHER" id="PTHR44858:SF1">
    <property type="entry name" value="UDP-N-ACETYLGLUCOSAMINE--PEPTIDE N-ACETYLGLUCOSAMINYLTRANSFERASE SPINDLY-RELATED"/>
    <property type="match status" value="1"/>
</dbReference>
<evidence type="ECO:0000256" key="2">
    <source>
        <dbReference type="ARBA" id="ARBA00022803"/>
    </source>
</evidence>
<dbReference type="EMBL" id="BMQL01000086">
    <property type="protein sequence ID" value="GGR38466.1"/>
    <property type="molecule type" value="Genomic_DNA"/>
</dbReference>
<reference evidence="3" key="1">
    <citation type="journal article" date="2014" name="Int. J. Syst. Evol. Microbiol.">
        <title>Complete genome sequence of Corynebacterium casei LMG S-19264T (=DSM 44701T), isolated from a smear-ripened cheese.</title>
        <authorList>
            <consortium name="US DOE Joint Genome Institute (JGI-PGF)"/>
            <person name="Walter F."/>
            <person name="Albersmeier A."/>
            <person name="Kalinowski J."/>
            <person name="Ruckert C."/>
        </authorList>
    </citation>
    <scope>NUCLEOTIDE SEQUENCE</scope>
    <source>
        <strain evidence="3">JCM 31311</strain>
    </source>
</reference>
<evidence type="ECO:0008006" key="5">
    <source>
        <dbReference type="Google" id="ProtNLM"/>
    </source>
</evidence>
<dbReference type="Proteomes" id="UP000603865">
    <property type="component" value="Unassembled WGS sequence"/>
</dbReference>
<gene>
    <name evidence="3" type="ORF">GCM10008957_54490</name>
</gene>
<dbReference type="Gene3D" id="1.10.10.10">
    <property type="entry name" value="Winged helix-like DNA-binding domain superfamily/Winged helix DNA-binding domain"/>
    <property type="match status" value="1"/>
</dbReference>
<keyword evidence="2" id="KW-0802">TPR repeat</keyword>
<dbReference type="InterPro" id="IPR036388">
    <property type="entry name" value="WH-like_DNA-bd_sf"/>
</dbReference>
<name>A0A918KX25_9DEIO</name>
<evidence type="ECO:0000256" key="1">
    <source>
        <dbReference type="ARBA" id="ARBA00022737"/>
    </source>
</evidence>
<evidence type="ECO:0000313" key="4">
    <source>
        <dbReference type="Proteomes" id="UP000603865"/>
    </source>
</evidence>
<dbReference type="RefSeq" id="WP_189093678.1">
    <property type="nucleotide sequence ID" value="NZ_BMQL01000086.1"/>
</dbReference>
<reference evidence="3" key="2">
    <citation type="submission" date="2020-09" db="EMBL/GenBank/DDBJ databases">
        <authorList>
            <person name="Sun Q."/>
            <person name="Ohkuma M."/>
        </authorList>
    </citation>
    <scope>NUCLEOTIDE SEQUENCE</scope>
    <source>
        <strain evidence="3">JCM 31311</strain>
    </source>
</reference>
<dbReference type="InterPro" id="IPR019734">
    <property type="entry name" value="TPR_rpt"/>
</dbReference>